<evidence type="ECO:0000256" key="2">
    <source>
        <dbReference type="ARBA" id="ARBA00012483"/>
    </source>
</evidence>
<feature type="region of interest" description="Disordered" evidence="10">
    <location>
        <begin position="449"/>
        <end position="537"/>
    </location>
</feature>
<dbReference type="GO" id="GO:0006513">
    <property type="term" value="P:protein monoubiquitination"/>
    <property type="evidence" value="ECO:0007669"/>
    <property type="project" value="TreeGrafter"/>
</dbReference>
<dbReference type="SUPFAM" id="SSF57850">
    <property type="entry name" value="RING/U-box"/>
    <property type="match status" value="1"/>
</dbReference>
<evidence type="ECO:0000256" key="1">
    <source>
        <dbReference type="ARBA" id="ARBA00000900"/>
    </source>
</evidence>
<feature type="compositionally biased region" description="Basic and acidic residues" evidence="10">
    <location>
        <begin position="616"/>
        <end position="649"/>
    </location>
</feature>
<keyword evidence="5 9" id="KW-0863">Zinc-finger</keyword>
<feature type="region of interest" description="Disordered" evidence="10">
    <location>
        <begin position="351"/>
        <end position="421"/>
    </location>
</feature>
<evidence type="ECO:0000256" key="8">
    <source>
        <dbReference type="ARBA" id="ARBA00023163"/>
    </source>
</evidence>
<feature type="compositionally biased region" description="Basic and acidic residues" evidence="10">
    <location>
        <begin position="814"/>
        <end position="828"/>
    </location>
</feature>
<feature type="compositionally biased region" description="Basic and acidic residues" evidence="10">
    <location>
        <begin position="470"/>
        <end position="483"/>
    </location>
</feature>
<dbReference type="GO" id="GO:0008270">
    <property type="term" value="F:zinc ion binding"/>
    <property type="evidence" value="ECO:0007669"/>
    <property type="project" value="UniProtKB-KW"/>
</dbReference>
<dbReference type="InterPro" id="IPR058745">
    <property type="entry name" value="PWI_Topors"/>
</dbReference>
<name>A0AAU9XYG9_9CNID</name>
<dbReference type="EMBL" id="CALNXJ010000078">
    <property type="protein sequence ID" value="CAH3161106.1"/>
    <property type="molecule type" value="Genomic_DNA"/>
</dbReference>
<keyword evidence="8" id="KW-0804">Transcription</keyword>
<dbReference type="GO" id="GO:0061630">
    <property type="term" value="F:ubiquitin protein ligase activity"/>
    <property type="evidence" value="ECO:0007669"/>
    <property type="project" value="UniProtKB-EC"/>
</dbReference>
<feature type="region of interest" description="Disordered" evidence="10">
    <location>
        <begin position="1"/>
        <end position="44"/>
    </location>
</feature>
<dbReference type="InterPro" id="IPR018957">
    <property type="entry name" value="Znf_C3HC4_RING-type"/>
</dbReference>
<evidence type="ECO:0000313" key="13">
    <source>
        <dbReference type="Proteomes" id="UP001159428"/>
    </source>
</evidence>
<feature type="compositionally biased region" description="Basic and acidic residues" evidence="10">
    <location>
        <begin position="1"/>
        <end position="17"/>
    </location>
</feature>
<feature type="compositionally biased region" description="Polar residues" evidence="10">
    <location>
        <begin position="19"/>
        <end position="28"/>
    </location>
</feature>
<feature type="compositionally biased region" description="Low complexity" evidence="10">
    <location>
        <begin position="553"/>
        <end position="562"/>
    </location>
</feature>
<feature type="compositionally biased region" description="Basic and acidic residues" evidence="10">
    <location>
        <begin position="504"/>
        <end position="520"/>
    </location>
</feature>
<feature type="domain" description="RING-type" evidence="11">
    <location>
        <begin position="97"/>
        <end position="136"/>
    </location>
</feature>
<keyword evidence="3" id="KW-0808">Transferase</keyword>
<dbReference type="Proteomes" id="UP001159428">
    <property type="component" value="Unassembled WGS sequence"/>
</dbReference>
<keyword evidence="13" id="KW-1185">Reference proteome</keyword>
<feature type="region of interest" description="Disordered" evidence="10">
    <location>
        <begin position="553"/>
        <end position="828"/>
    </location>
</feature>
<dbReference type="InterPro" id="IPR001841">
    <property type="entry name" value="Znf_RING"/>
</dbReference>
<dbReference type="PROSITE" id="PS50089">
    <property type="entry name" value="ZF_RING_2"/>
    <property type="match status" value="1"/>
</dbReference>
<evidence type="ECO:0000256" key="7">
    <source>
        <dbReference type="ARBA" id="ARBA00023015"/>
    </source>
</evidence>
<reference evidence="12 13" key="1">
    <citation type="submission" date="2022-05" db="EMBL/GenBank/DDBJ databases">
        <authorList>
            <consortium name="Genoscope - CEA"/>
            <person name="William W."/>
        </authorList>
    </citation>
    <scope>NUCLEOTIDE SEQUENCE [LARGE SCALE GENOMIC DNA]</scope>
</reference>
<keyword evidence="6" id="KW-0862">Zinc</keyword>
<accession>A0AAU9XYG9</accession>
<feature type="compositionally biased region" description="Low complexity" evidence="10">
    <location>
        <begin position="697"/>
        <end position="707"/>
    </location>
</feature>
<dbReference type="PROSITE" id="PS00518">
    <property type="entry name" value="ZF_RING_1"/>
    <property type="match status" value="1"/>
</dbReference>
<dbReference type="GO" id="GO:0000209">
    <property type="term" value="P:protein polyubiquitination"/>
    <property type="evidence" value="ECO:0007669"/>
    <property type="project" value="TreeGrafter"/>
</dbReference>
<feature type="compositionally biased region" description="Basic and acidic residues" evidence="10">
    <location>
        <begin position="756"/>
        <end position="773"/>
    </location>
</feature>
<evidence type="ECO:0000256" key="3">
    <source>
        <dbReference type="ARBA" id="ARBA00022679"/>
    </source>
</evidence>
<keyword evidence="4" id="KW-0479">Metal-binding</keyword>
<dbReference type="CDD" id="cd16574">
    <property type="entry name" value="RING-HC_Topors"/>
    <property type="match status" value="1"/>
</dbReference>
<organism evidence="12 13">
    <name type="scientific">Pocillopora meandrina</name>
    <dbReference type="NCBI Taxonomy" id="46732"/>
    <lineage>
        <taxon>Eukaryota</taxon>
        <taxon>Metazoa</taxon>
        <taxon>Cnidaria</taxon>
        <taxon>Anthozoa</taxon>
        <taxon>Hexacorallia</taxon>
        <taxon>Scleractinia</taxon>
        <taxon>Astrocoeniina</taxon>
        <taxon>Pocilloporidae</taxon>
        <taxon>Pocillopora</taxon>
    </lineage>
</organism>
<dbReference type="InterPro" id="IPR013083">
    <property type="entry name" value="Znf_RING/FYVE/PHD"/>
</dbReference>
<dbReference type="AlphaFoldDB" id="A0AAU9XYG9"/>
<feature type="compositionally biased region" description="Polar residues" evidence="10">
    <location>
        <begin position="528"/>
        <end position="537"/>
    </location>
</feature>
<dbReference type="PANTHER" id="PTHR46077">
    <property type="entry name" value="E3 UBIQUITIN-PROTEIN LIGASE TOPORS"/>
    <property type="match status" value="1"/>
</dbReference>
<feature type="compositionally biased region" description="Basic and acidic residues" evidence="10">
    <location>
        <begin position="719"/>
        <end position="745"/>
    </location>
</feature>
<feature type="compositionally biased region" description="Polar residues" evidence="10">
    <location>
        <begin position="449"/>
        <end position="463"/>
    </location>
</feature>
<dbReference type="SMART" id="SM00184">
    <property type="entry name" value="RING"/>
    <property type="match status" value="1"/>
</dbReference>
<evidence type="ECO:0000259" key="11">
    <source>
        <dbReference type="PROSITE" id="PS50089"/>
    </source>
</evidence>
<feature type="compositionally biased region" description="Basic and acidic residues" evidence="10">
    <location>
        <begin position="683"/>
        <end position="696"/>
    </location>
</feature>
<keyword evidence="7" id="KW-0805">Transcription regulation</keyword>
<dbReference type="PANTHER" id="PTHR46077:SF1">
    <property type="entry name" value="TOP1 BINDING ARGININE_SERINE RICH PROTEIN, E3 UBIQUITIN LIGASE"/>
    <property type="match status" value="1"/>
</dbReference>
<evidence type="ECO:0000256" key="9">
    <source>
        <dbReference type="PROSITE-ProRule" id="PRU00175"/>
    </source>
</evidence>
<dbReference type="Pfam" id="PF26084">
    <property type="entry name" value="PWI_Topors"/>
    <property type="match status" value="1"/>
</dbReference>
<comment type="catalytic activity">
    <reaction evidence="1">
        <text>S-ubiquitinyl-[E2 ubiquitin-conjugating enzyme]-L-cysteine + [acceptor protein]-L-lysine = [E2 ubiquitin-conjugating enzyme]-L-cysteine + N(6)-ubiquitinyl-[acceptor protein]-L-lysine.</text>
        <dbReference type="EC" id="2.3.2.27"/>
    </reaction>
</comment>
<dbReference type="InterPro" id="IPR058746">
    <property type="entry name" value="Znf_RING-type_Topors"/>
</dbReference>
<dbReference type="EC" id="2.3.2.27" evidence="2"/>
<sequence length="858" mass="98604">MEDRKDNPPEEDAKLDTNEMCSGKSSIPQIEKDDNTSSGLQSTQSELYTENVSCDFVELSSDDEVQIIDVKRKSCEKNLQADDQCSSGRTSPKDATCSVCLSEYDNKSFLDKCFHAFCYFCILQWSEIVRTCPLCKSSFTSIIHSVKSMDNYQQHFLSKPDSHMPTNRQQFQSDGRRFRYRTTLTEGHRQQQQQQMQSQQHQWNETGIRGQPARRWQAHVAAQRDRKTVGHERRRTIYRNNLWVQRVTQTGRPRQREISPEFFRSNSACTHRLIPWLTRDLRALLNDVESHASFVLQLILSLINKVELSSEEFSRQLQPFLFDKTDHFIHEFIGFARSPFDMTAYDERAQYSWPSESEQEPRDTPTVFHSQTSGWHTPVPGPSGETLWQTDWNRDSPARQTVNNRWSPSSSPGTSGLNGRAGLERTVNISSSNSSVSPQTTLVDIEPMTNYQASNASSDSIGRSNRKRSSKETIVEKTQVEKEKKHHYHRNSHKHKRKRKKSKRSSEKRDRGKLCRDTNHVDNGFGRSCSTDPSTVSSEFFSPPQEFIVISSDTSTSPASSTVRPGSACNDPTQFQRRKEGFESRSKSGLRPLSKGKGIIQEDKRLRSHSGNAKTRSRDHSLSVEERAIEEYRRWRSNSSERRLRDDSQRLSPSRKSGKHCQEKIRNSSLSPSHTHSKRKTRGEKIDCRRTKEYGRSRSGSGCSSRNSRSRHSRSHISRIRESRIRESRSHKSWTRDTRSRESRSRSAGARSYKSQSRESRSRNSHSHSRDSGNSRSNSPSRYFSRACTSLSSRTHHSVSRSRSPSLSTVISEPKVRESAPHSNDAIKREIEDLESRIVADKKRLLRLLTKNEQAETA</sequence>
<gene>
    <name evidence="12" type="ORF">PMEA_00032716</name>
</gene>
<evidence type="ECO:0000256" key="5">
    <source>
        <dbReference type="ARBA" id="ARBA00022771"/>
    </source>
</evidence>
<dbReference type="Pfam" id="PF00097">
    <property type="entry name" value="zf-C3HC4"/>
    <property type="match status" value="1"/>
</dbReference>
<evidence type="ECO:0000256" key="4">
    <source>
        <dbReference type="ARBA" id="ARBA00022723"/>
    </source>
</evidence>
<proteinExistence type="predicted"/>
<feature type="compositionally biased region" description="Basic and acidic residues" evidence="10">
    <location>
        <begin position="577"/>
        <end position="586"/>
    </location>
</feature>
<protein>
    <recommendedName>
        <fullName evidence="2">RING-type E3 ubiquitin transferase</fullName>
        <ecNumber evidence="2">2.3.2.27</ecNumber>
    </recommendedName>
</protein>
<dbReference type="Gene3D" id="3.30.40.10">
    <property type="entry name" value="Zinc/RING finger domain, C3HC4 (zinc finger)"/>
    <property type="match status" value="1"/>
</dbReference>
<feature type="compositionally biased region" description="Low complexity" evidence="10">
    <location>
        <begin position="801"/>
        <end position="812"/>
    </location>
</feature>
<feature type="compositionally biased region" description="Basic residues" evidence="10">
    <location>
        <begin position="484"/>
        <end position="503"/>
    </location>
</feature>
<feature type="compositionally biased region" description="Polar residues" evidence="10">
    <location>
        <begin position="398"/>
        <end position="417"/>
    </location>
</feature>
<comment type="caution">
    <text evidence="12">The sequence shown here is derived from an EMBL/GenBank/DDBJ whole genome shotgun (WGS) entry which is preliminary data.</text>
</comment>
<evidence type="ECO:0000313" key="12">
    <source>
        <dbReference type="EMBL" id="CAH3161106.1"/>
    </source>
</evidence>
<evidence type="ECO:0000256" key="10">
    <source>
        <dbReference type="SAM" id="MobiDB-lite"/>
    </source>
</evidence>
<feature type="compositionally biased region" description="Basic residues" evidence="10">
    <location>
        <begin position="708"/>
        <end position="718"/>
    </location>
</feature>
<evidence type="ECO:0000256" key="6">
    <source>
        <dbReference type="ARBA" id="ARBA00022833"/>
    </source>
</evidence>
<dbReference type="InterPro" id="IPR017907">
    <property type="entry name" value="Znf_RING_CS"/>
</dbReference>